<accession>A0A8T3BMQ7</accession>
<dbReference type="Pfam" id="PF07797">
    <property type="entry name" value="DUF1639"/>
    <property type="match status" value="1"/>
</dbReference>
<feature type="region of interest" description="Disordered" evidence="1">
    <location>
        <begin position="1"/>
        <end position="21"/>
    </location>
</feature>
<dbReference type="SMR" id="A0A8T3BMQ7"/>
<evidence type="ECO:0000313" key="3">
    <source>
        <dbReference type="Proteomes" id="UP000829196"/>
    </source>
</evidence>
<comment type="caution">
    <text evidence="2">The sequence shown here is derived from an EMBL/GenBank/DDBJ whole genome shotgun (WGS) entry which is preliminary data.</text>
</comment>
<feature type="region of interest" description="Disordered" evidence="1">
    <location>
        <begin position="125"/>
        <end position="146"/>
    </location>
</feature>
<dbReference type="PANTHER" id="PTHR33130:SF43">
    <property type="entry name" value="OS01G0688600 PROTEIN"/>
    <property type="match status" value="1"/>
</dbReference>
<dbReference type="Proteomes" id="UP000829196">
    <property type="component" value="Unassembled WGS sequence"/>
</dbReference>
<dbReference type="EMBL" id="JAGYWB010000007">
    <property type="protein sequence ID" value="KAI0515635.1"/>
    <property type="molecule type" value="Genomic_DNA"/>
</dbReference>
<feature type="compositionally biased region" description="Polar residues" evidence="1">
    <location>
        <begin position="1"/>
        <end position="12"/>
    </location>
</feature>
<keyword evidence="3" id="KW-1185">Reference proteome</keyword>
<reference evidence="2" key="1">
    <citation type="journal article" date="2022" name="Front. Genet.">
        <title>Chromosome-Scale Assembly of the Dendrobium nobile Genome Provides Insights Into the Molecular Mechanism of the Biosynthesis of the Medicinal Active Ingredient of Dendrobium.</title>
        <authorList>
            <person name="Xu Q."/>
            <person name="Niu S.-C."/>
            <person name="Li K.-L."/>
            <person name="Zheng P.-J."/>
            <person name="Zhang X.-J."/>
            <person name="Jia Y."/>
            <person name="Liu Y."/>
            <person name="Niu Y.-X."/>
            <person name="Yu L.-H."/>
            <person name="Chen D.-F."/>
            <person name="Zhang G.-Q."/>
        </authorList>
    </citation>
    <scope>NUCLEOTIDE SEQUENCE</scope>
    <source>
        <tissue evidence="2">Leaf</tissue>
    </source>
</reference>
<dbReference type="AlphaFoldDB" id="A0A8T3BMQ7"/>
<protein>
    <submittedName>
        <fullName evidence="2">Uncharacterized protein</fullName>
    </submittedName>
</protein>
<gene>
    <name evidence="2" type="ORF">KFK09_008301</name>
</gene>
<evidence type="ECO:0000256" key="1">
    <source>
        <dbReference type="SAM" id="MobiDB-lite"/>
    </source>
</evidence>
<evidence type="ECO:0000313" key="2">
    <source>
        <dbReference type="EMBL" id="KAI0515635.1"/>
    </source>
</evidence>
<dbReference type="PANTHER" id="PTHR33130">
    <property type="entry name" value="PUTATIVE (DUF1639)-RELATED"/>
    <property type="match status" value="1"/>
</dbReference>
<dbReference type="InterPro" id="IPR012438">
    <property type="entry name" value="DUF1639"/>
</dbReference>
<proteinExistence type="predicted"/>
<sequence length="222" mass="25057">MAATATQRGKSQSHLHRDFPSPVLKSWGNHRLLRCDAVDGNEHIVTGKHRSILLRDDRRRLPPADAPEIAIGNEESGLEELREKLLGHLREVAGRMKVEVPRIDPLASGSPEAVRSTAAPAADAIPWNLRSKRASRNEAAQAQTPSTDRMIRLRYKDSEKEPQKFSVSLTQEEIDEDVFALTGSRPRRRPKKRARIVQRQLDAIFPGLWLSEITPESYRVPE</sequence>
<organism evidence="2 3">
    <name type="scientific">Dendrobium nobile</name>
    <name type="common">Orchid</name>
    <dbReference type="NCBI Taxonomy" id="94219"/>
    <lineage>
        <taxon>Eukaryota</taxon>
        <taxon>Viridiplantae</taxon>
        <taxon>Streptophyta</taxon>
        <taxon>Embryophyta</taxon>
        <taxon>Tracheophyta</taxon>
        <taxon>Spermatophyta</taxon>
        <taxon>Magnoliopsida</taxon>
        <taxon>Liliopsida</taxon>
        <taxon>Asparagales</taxon>
        <taxon>Orchidaceae</taxon>
        <taxon>Epidendroideae</taxon>
        <taxon>Malaxideae</taxon>
        <taxon>Dendrobiinae</taxon>
        <taxon>Dendrobium</taxon>
    </lineage>
</organism>
<name>A0A8T3BMQ7_DENNO</name>
<dbReference type="OrthoDB" id="769821at2759"/>